<dbReference type="STRING" id="1218508.JG29_12290"/>
<dbReference type="EMBL" id="JXBZ01000008">
    <property type="protein sequence ID" value="KJY48818.1"/>
    <property type="molecule type" value="Genomic_DNA"/>
</dbReference>
<dbReference type="HOGENOM" id="CLU_942643_0_0_9"/>
<evidence type="ECO:0000313" key="2">
    <source>
        <dbReference type="EMBL" id="KJY48818.1"/>
    </source>
</evidence>
<sequence length="295" mass="33054">MKKYYLISGSVLLLGALLCLLGYCHQGFKTIASTSSTSPLLVLSDNPHNYSIKKSFSRADIDVQDIEVEIRLGSQYQVQVQSQQLLTVTVKQDKLQIKQLENNFPQTFQINNYKKSLGQSRPRLLITLPSKAALKSLNITAQAPVTISNLLMQQLHVSGEKSALFLQRTQIQQQATFNADANSIYFNNCQVHNLISTAHSSRLTIKQSQLQTMQLQADKLQGQILATEMKGKNKIQATKLNLNCYSDNPDLSLMINGDTTIYYHQKQYAGSLRRQKSTTNTLEISGDQGLIKIKD</sequence>
<keyword evidence="3" id="KW-1185">Reference proteome</keyword>
<dbReference type="InterPro" id="IPR025164">
    <property type="entry name" value="Toastrack_DUF4097"/>
</dbReference>
<evidence type="ECO:0000259" key="1">
    <source>
        <dbReference type="Pfam" id="PF13349"/>
    </source>
</evidence>
<dbReference type="Pfam" id="PF13349">
    <property type="entry name" value="DUF4097"/>
    <property type="match status" value="1"/>
</dbReference>
<proteinExistence type="predicted"/>
<name>A0A0F4KRY0_9LACO</name>
<organism evidence="2 3">
    <name type="scientific">Bombilactobacillus mellis</name>
    <dbReference type="NCBI Taxonomy" id="1218508"/>
    <lineage>
        <taxon>Bacteria</taxon>
        <taxon>Bacillati</taxon>
        <taxon>Bacillota</taxon>
        <taxon>Bacilli</taxon>
        <taxon>Lactobacillales</taxon>
        <taxon>Lactobacillaceae</taxon>
        <taxon>Bombilactobacillus</taxon>
    </lineage>
</organism>
<dbReference type="PATRIC" id="fig|1218508.4.peg.1216"/>
<evidence type="ECO:0000313" key="3">
    <source>
        <dbReference type="Proteomes" id="UP000033695"/>
    </source>
</evidence>
<feature type="domain" description="DUF4097" evidence="1">
    <location>
        <begin position="60"/>
        <end position="293"/>
    </location>
</feature>
<dbReference type="Proteomes" id="UP000033695">
    <property type="component" value="Unassembled WGS sequence"/>
</dbReference>
<reference evidence="2 3" key="1">
    <citation type="submission" date="2014-12" db="EMBL/GenBank/DDBJ databases">
        <title>Comparative genomics of the lactic acid bacteria isolated from the honey bee gut.</title>
        <authorList>
            <person name="Ellegaard K.M."/>
            <person name="Tamarit D."/>
            <person name="Javelind E."/>
            <person name="Olofsson T."/>
            <person name="Andersson S.G."/>
            <person name="Vasquez A."/>
        </authorList>
    </citation>
    <scope>NUCLEOTIDE SEQUENCE [LARGE SCALE GENOMIC DNA]</scope>
    <source>
        <strain evidence="2 3">Hon2</strain>
    </source>
</reference>
<gene>
    <name evidence="2" type="ORF">JG29_12290</name>
</gene>
<comment type="caution">
    <text evidence="2">The sequence shown here is derived from an EMBL/GenBank/DDBJ whole genome shotgun (WGS) entry which is preliminary data.</text>
</comment>
<dbReference type="AlphaFoldDB" id="A0A0F4KRY0"/>
<dbReference type="Gene3D" id="2.160.20.120">
    <property type="match status" value="1"/>
</dbReference>
<accession>A0A0F4KRY0</accession>
<protein>
    <recommendedName>
        <fullName evidence="1">DUF4097 domain-containing protein</fullName>
    </recommendedName>
</protein>
<dbReference type="RefSeq" id="WP_045923072.1">
    <property type="nucleotide sequence ID" value="NZ_JBHTHW010000008.1"/>
</dbReference>